<dbReference type="InterPro" id="IPR011706">
    <property type="entry name" value="Cu-oxidase_C"/>
</dbReference>
<evidence type="ECO:0000259" key="6">
    <source>
        <dbReference type="Pfam" id="PF00394"/>
    </source>
</evidence>
<dbReference type="Pfam" id="PF00394">
    <property type="entry name" value="Cu-oxidase"/>
    <property type="match status" value="1"/>
</dbReference>
<sequence length="642" mass="72091">MDWSSFLFLAWLWVWGCSAFKDPHIVVHDDSFVPDAVLRITEEDYSIGCITRHSVVANGSVPGPAIRLQSGSVVWIRVYNDMLDKNLTMVGIPNLCARTCASFLQLDHWHGLTMAAAPWADGTPRASQFEIGPLFFFDYEINLIEIGPGTYFWHSHVDFQAMTVFGPLIIEQKPGIPPPYEYDDEKIVLFSDLYNKTDEEIKKGLTQKPFKWTGETGALLINGRGFGNYTHTNSDESCSVPVFDMEAEKTYRFRWIGATALSFASVAIEEHNFTLIEADGDWLKEIEVPFIQIGSGQRYSTLIEGLSCDQLRAMGKSSFYLQAETRDRPTTFTSYAILDYGNSCGLNNTKHYENFAPPLEPPLHLPPTVQGWLDYDLQNLTPAPDFPTAEEVTRTIYVDIFQLTTDKGTKDEHVTWMQNGVSWYEESVRIPYLVALYLNGSDFLPDYDVAIANGGVDPVKKAWPAKLGEVIEIIFQNTGSTQGGADIHPMHIHGKHGGYIGSGKGEYNRTENEEKLKKAGHTPVLRDSMMLYRYSSKEKTGVKHSWMGLRQRVTQAGVYMMHCHILNHMLMGMQQVLVFGDSKDILTLPLPLVEGYLTYGGPVYGTKGHPPAVLHFFDSEDDEPVGVEVVTPQGEFENPGNY</sequence>
<dbReference type="InterPro" id="IPR001117">
    <property type="entry name" value="Cu-oxidase_2nd"/>
</dbReference>
<dbReference type="PANTHER" id="PTHR11709">
    <property type="entry name" value="MULTI-COPPER OXIDASE"/>
    <property type="match status" value="1"/>
</dbReference>
<dbReference type="InterPro" id="IPR002355">
    <property type="entry name" value="Cu_oxidase_Cu_BS"/>
</dbReference>
<dbReference type="PANTHER" id="PTHR11709:SF394">
    <property type="entry name" value="FI03373P-RELATED"/>
    <property type="match status" value="1"/>
</dbReference>
<keyword evidence="10" id="KW-1185">Reference proteome</keyword>
<dbReference type="Gene3D" id="2.60.40.420">
    <property type="entry name" value="Cupredoxins - blue copper proteins"/>
    <property type="match status" value="3"/>
</dbReference>
<dbReference type="Pfam" id="PF07731">
    <property type="entry name" value="Cu-oxidase_2"/>
    <property type="match status" value="1"/>
</dbReference>
<dbReference type="InterPro" id="IPR008972">
    <property type="entry name" value="Cupredoxin"/>
</dbReference>
<feature type="domain" description="Plastocyanin-like" evidence="7">
    <location>
        <begin position="461"/>
        <end position="578"/>
    </location>
</feature>
<evidence type="ECO:0000256" key="1">
    <source>
        <dbReference type="ARBA" id="ARBA00010609"/>
    </source>
</evidence>
<dbReference type="Proteomes" id="UP001492380">
    <property type="component" value="Unassembled WGS sequence"/>
</dbReference>
<reference evidence="9 10" key="1">
    <citation type="submission" date="2024-04" db="EMBL/GenBank/DDBJ databases">
        <title>Phyllosticta paracitricarpa is synonymous to the EU quarantine fungus P. citricarpa based on phylogenomic analyses.</title>
        <authorList>
            <consortium name="Lawrence Berkeley National Laboratory"/>
            <person name="Van Ingen-Buijs V.A."/>
            <person name="Van Westerhoven A.C."/>
            <person name="Haridas S."/>
            <person name="Skiadas P."/>
            <person name="Martin F."/>
            <person name="Groenewald J.Z."/>
            <person name="Crous P.W."/>
            <person name="Seidl M.F."/>
        </authorList>
    </citation>
    <scope>NUCLEOTIDE SEQUENCE [LARGE SCALE GENOMIC DNA]</scope>
    <source>
        <strain evidence="9 10">CBS 123374</strain>
    </source>
</reference>
<feature type="domain" description="Plastocyanin-like" evidence="8">
    <location>
        <begin position="108"/>
        <end position="173"/>
    </location>
</feature>
<protein>
    <submittedName>
        <fullName evidence="9">Cupredoxin</fullName>
    </submittedName>
</protein>
<feature type="chain" id="PRO_5047128496" evidence="5">
    <location>
        <begin position="20"/>
        <end position="642"/>
    </location>
</feature>
<keyword evidence="2" id="KW-0479">Metal-binding</keyword>
<keyword evidence="5" id="KW-0732">Signal</keyword>
<evidence type="ECO:0000256" key="4">
    <source>
        <dbReference type="ARBA" id="ARBA00023008"/>
    </source>
</evidence>
<accession>A0ABR1YM96</accession>
<dbReference type="InterPro" id="IPR045087">
    <property type="entry name" value="Cu-oxidase_fam"/>
</dbReference>
<feature type="domain" description="Plastocyanin-like" evidence="8">
    <location>
        <begin position="40"/>
        <end position="89"/>
    </location>
</feature>
<feature type="signal peptide" evidence="5">
    <location>
        <begin position="1"/>
        <end position="19"/>
    </location>
</feature>
<gene>
    <name evidence="9" type="ORF">HDK90DRAFT_553447</name>
</gene>
<evidence type="ECO:0000313" key="9">
    <source>
        <dbReference type="EMBL" id="KAK8233628.1"/>
    </source>
</evidence>
<evidence type="ECO:0000256" key="5">
    <source>
        <dbReference type="SAM" id="SignalP"/>
    </source>
</evidence>
<dbReference type="PROSITE" id="PS00079">
    <property type="entry name" value="MULTICOPPER_OXIDASE1"/>
    <property type="match status" value="1"/>
</dbReference>
<dbReference type="EMBL" id="JBBWRZ010000006">
    <property type="protein sequence ID" value="KAK8233628.1"/>
    <property type="molecule type" value="Genomic_DNA"/>
</dbReference>
<name>A0ABR1YM96_9PEZI</name>
<keyword evidence="4" id="KW-0186">Copper</keyword>
<organism evidence="9 10">
    <name type="scientific">Phyllosticta capitalensis</name>
    <dbReference type="NCBI Taxonomy" id="121624"/>
    <lineage>
        <taxon>Eukaryota</taxon>
        <taxon>Fungi</taxon>
        <taxon>Dikarya</taxon>
        <taxon>Ascomycota</taxon>
        <taxon>Pezizomycotina</taxon>
        <taxon>Dothideomycetes</taxon>
        <taxon>Dothideomycetes incertae sedis</taxon>
        <taxon>Botryosphaeriales</taxon>
        <taxon>Phyllostictaceae</taxon>
        <taxon>Phyllosticta</taxon>
    </lineage>
</organism>
<dbReference type="InterPro" id="IPR017762">
    <property type="entry name" value="Multicopper_oxidase_fun"/>
</dbReference>
<dbReference type="InterPro" id="IPR011707">
    <property type="entry name" value="Cu-oxidase-like_N"/>
</dbReference>
<proteinExistence type="inferred from homology"/>
<dbReference type="Pfam" id="PF07732">
    <property type="entry name" value="Cu-oxidase_3"/>
    <property type="match status" value="2"/>
</dbReference>
<dbReference type="PROSITE" id="PS00080">
    <property type="entry name" value="MULTICOPPER_OXIDASE2"/>
    <property type="match status" value="1"/>
</dbReference>
<dbReference type="SUPFAM" id="SSF49503">
    <property type="entry name" value="Cupredoxins"/>
    <property type="match status" value="3"/>
</dbReference>
<dbReference type="NCBIfam" id="TIGR03390">
    <property type="entry name" value="ascorbOXfungal"/>
    <property type="match status" value="1"/>
</dbReference>
<evidence type="ECO:0000259" key="8">
    <source>
        <dbReference type="Pfam" id="PF07732"/>
    </source>
</evidence>
<keyword evidence="3" id="KW-0560">Oxidoreductase</keyword>
<evidence type="ECO:0000313" key="10">
    <source>
        <dbReference type="Proteomes" id="UP001492380"/>
    </source>
</evidence>
<comment type="similarity">
    <text evidence="1">Belongs to the multicopper oxidase family.</text>
</comment>
<feature type="domain" description="Plastocyanin-like" evidence="6">
    <location>
        <begin position="185"/>
        <end position="342"/>
    </location>
</feature>
<comment type="caution">
    <text evidence="9">The sequence shown here is derived from an EMBL/GenBank/DDBJ whole genome shotgun (WGS) entry which is preliminary data.</text>
</comment>
<evidence type="ECO:0000256" key="2">
    <source>
        <dbReference type="ARBA" id="ARBA00022723"/>
    </source>
</evidence>
<dbReference type="InterPro" id="IPR033138">
    <property type="entry name" value="Cu_oxidase_CS"/>
</dbReference>
<evidence type="ECO:0000256" key="3">
    <source>
        <dbReference type="ARBA" id="ARBA00023002"/>
    </source>
</evidence>
<evidence type="ECO:0000259" key="7">
    <source>
        <dbReference type="Pfam" id="PF07731"/>
    </source>
</evidence>